<protein>
    <submittedName>
        <fullName evidence="1">Uncharacterized protein</fullName>
    </submittedName>
</protein>
<dbReference type="InParanoid" id="E9GRL4"/>
<sequence length="136" mass="15304">MVFFVVNIVEDDEIVVVPVHWFQFSDNKCALPIKDAAQRAEKEEVFNLRWPRYDAKVISSHESYRDAVSHSESILNGSADTEVSDSVKTFQARKNAIKEEGGLYSNVSLTELNKLIAEFVTKAGTRLAAKKKKVVD</sequence>
<dbReference type="EMBL" id="GL732560">
    <property type="protein sequence ID" value="EFX77792.1"/>
    <property type="molecule type" value="Genomic_DNA"/>
</dbReference>
<gene>
    <name evidence="1" type="ORF">DAPPUDRAFT_105724</name>
</gene>
<dbReference type="KEGG" id="dpx:DAPPUDRAFT_105724"/>
<dbReference type="OrthoDB" id="6372437at2759"/>
<dbReference type="AlphaFoldDB" id="E9GRL4"/>
<organism evidence="1 2">
    <name type="scientific">Daphnia pulex</name>
    <name type="common">Water flea</name>
    <dbReference type="NCBI Taxonomy" id="6669"/>
    <lineage>
        <taxon>Eukaryota</taxon>
        <taxon>Metazoa</taxon>
        <taxon>Ecdysozoa</taxon>
        <taxon>Arthropoda</taxon>
        <taxon>Crustacea</taxon>
        <taxon>Branchiopoda</taxon>
        <taxon>Diplostraca</taxon>
        <taxon>Cladocera</taxon>
        <taxon>Anomopoda</taxon>
        <taxon>Daphniidae</taxon>
        <taxon>Daphnia</taxon>
    </lineage>
</organism>
<evidence type="ECO:0000313" key="2">
    <source>
        <dbReference type="Proteomes" id="UP000000305"/>
    </source>
</evidence>
<keyword evidence="2" id="KW-1185">Reference proteome</keyword>
<dbReference type="HOGENOM" id="CLU_155439_0_0_1"/>
<evidence type="ECO:0000313" key="1">
    <source>
        <dbReference type="EMBL" id="EFX77792.1"/>
    </source>
</evidence>
<reference evidence="1 2" key="1">
    <citation type="journal article" date="2011" name="Science">
        <title>The ecoresponsive genome of Daphnia pulex.</title>
        <authorList>
            <person name="Colbourne J.K."/>
            <person name="Pfrender M.E."/>
            <person name="Gilbert D."/>
            <person name="Thomas W.K."/>
            <person name="Tucker A."/>
            <person name="Oakley T.H."/>
            <person name="Tokishita S."/>
            <person name="Aerts A."/>
            <person name="Arnold G.J."/>
            <person name="Basu M.K."/>
            <person name="Bauer D.J."/>
            <person name="Caceres C.E."/>
            <person name="Carmel L."/>
            <person name="Casola C."/>
            <person name="Choi J.H."/>
            <person name="Detter J.C."/>
            <person name="Dong Q."/>
            <person name="Dusheyko S."/>
            <person name="Eads B.D."/>
            <person name="Frohlich T."/>
            <person name="Geiler-Samerotte K.A."/>
            <person name="Gerlach D."/>
            <person name="Hatcher P."/>
            <person name="Jogdeo S."/>
            <person name="Krijgsveld J."/>
            <person name="Kriventseva E.V."/>
            <person name="Kultz D."/>
            <person name="Laforsch C."/>
            <person name="Lindquist E."/>
            <person name="Lopez J."/>
            <person name="Manak J.R."/>
            <person name="Muller J."/>
            <person name="Pangilinan J."/>
            <person name="Patwardhan R.P."/>
            <person name="Pitluck S."/>
            <person name="Pritham E.J."/>
            <person name="Rechtsteiner A."/>
            <person name="Rho M."/>
            <person name="Rogozin I.B."/>
            <person name="Sakarya O."/>
            <person name="Salamov A."/>
            <person name="Schaack S."/>
            <person name="Shapiro H."/>
            <person name="Shiga Y."/>
            <person name="Skalitzky C."/>
            <person name="Smith Z."/>
            <person name="Souvorov A."/>
            <person name="Sung W."/>
            <person name="Tang Z."/>
            <person name="Tsuchiya D."/>
            <person name="Tu H."/>
            <person name="Vos H."/>
            <person name="Wang M."/>
            <person name="Wolf Y.I."/>
            <person name="Yamagata H."/>
            <person name="Yamada T."/>
            <person name="Ye Y."/>
            <person name="Shaw J.R."/>
            <person name="Andrews J."/>
            <person name="Crease T.J."/>
            <person name="Tang H."/>
            <person name="Lucas S.M."/>
            <person name="Robertson H.M."/>
            <person name="Bork P."/>
            <person name="Koonin E.V."/>
            <person name="Zdobnov E.M."/>
            <person name="Grigoriev I.V."/>
            <person name="Lynch M."/>
            <person name="Boore J.L."/>
        </authorList>
    </citation>
    <scope>NUCLEOTIDE SEQUENCE [LARGE SCALE GENOMIC DNA]</scope>
</reference>
<name>E9GRL4_DAPPU</name>
<dbReference type="Proteomes" id="UP000000305">
    <property type="component" value="Unassembled WGS sequence"/>
</dbReference>
<proteinExistence type="predicted"/>
<accession>E9GRL4</accession>
<dbReference type="PhylomeDB" id="E9GRL4"/>